<keyword evidence="1" id="KW-0812">Transmembrane</keyword>
<sequence length="518" mass="59544">MKKLKGKLIWLLPSIIVLFGITLLFMENYNEVTEPANEEWSRELEVGLTSVLRTPTTHLLDEKRSITYITEDGVQRNIYDDRYNLLNKEVYNIPVDKFTEFYFDKNRLIFADYHNIYDEKSGEKITEIDQFFPLKNQILYTKDQELYILDTDQFESTPLLGLDDNTSLQVQQSGDGTYLLTHKADENGNQMKYYEFTEGEVNKLGESEFSILGTEEVRDIQFTFQNDSYHLLLTTVQKQSMSGKASNYYYYAETPFGEDPDLKKMSFQDPVGNAELREVSDLIMKSDENSTTLLFKAIGSTETRFNEPDQFNIYKSLIDKEGTQQITRMSNTPDISHHPTWIDGETIAWVDNGGDANKILISSMDPSIIEKADQVKQSSLIHALGKTMGMLSFSFLALIIAMFWFIWPFLFLVVLMFSSNRAMEEDHSWVLYTGITIYMLAALIVRDPIFSDRLLAAAPQYLSFPGSPFLFIIGFALLAFAILKSGARIRDWSISIQLTYFIGIHVLLVTIFFGPYIM</sequence>
<proteinExistence type="predicted"/>
<accession>A0A410MGN6</accession>
<dbReference type="EMBL" id="CP026118">
    <property type="protein sequence ID" value="QAS53843.1"/>
    <property type="molecule type" value="Genomic_DNA"/>
</dbReference>
<dbReference type="RefSeq" id="WP_128526115.1">
    <property type="nucleotide sequence ID" value="NZ_CP026118.1"/>
</dbReference>
<feature type="transmembrane region" description="Helical" evidence="1">
    <location>
        <begin position="466"/>
        <end position="486"/>
    </location>
</feature>
<evidence type="ECO:0000313" key="2">
    <source>
        <dbReference type="EMBL" id="QAS53843.1"/>
    </source>
</evidence>
<name>A0A410MGN6_9BACI</name>
<evidence type="ECO:0000256" key="1">
    <source>
        <dbReference type="SAM" id="Phobius"/>
    </source>
</evidence>
<feature type="transmembrane region" description="Helical" evidence="1">
    <location>
        <begin position="429"/>
        <end position="446"/>
    </location>
</feature>
<evidence type="ECO:0000313" key="3">
    <source>
        <dbReference type="Proteomes" id="UP000287756"/>
    </source>
</evidence>
<feature type="transmembrane region" description="Helical" evidence="1">
    <location>
        <begin position="498"/>
        <end position="517"/>
    </location>
</feature>
<organism evidence="2 3">
    <name type="scientific">Halobacillus litoralis</name>
    <dbReference type="NCBI Taxonomy" id="45668"/>
    <lineage>
        <taxon>Bacteria</taxon>
        <taxon>Bacillati</taxon>
        <taxon>Bacillota</taxon>
        <taxon>Bacilli</taxon>
        <taxon>Bacillales</taxon>
        <taxon>Bacillaceae</taxon>
        <taxon>Halobacillus</taxon>
    </lineage>
</organism>
<dbReference type="KEGG" id="hli:HLI_17310"/>
<dbReference type="AlphaFoldDB" id="A0A410MGN6"/>
<dbReference type="SUPFAM" id="SSF69304">
    <property type="entry name" value="Tricorn protease N-terminal domain"/>
    <property type="match status" value="1"/>
</dbReference>
<reference evidence="2 3" key="1">
    <citation type="submission" date="2018-01" db="EMBL/GenBank/DDBJ databases">
        <title>The whole genome sequencing and assembly of Halobacillus litoralis ERB031 strain.</title>
        <authorList>
            <person name="Lee S.-J."/>
            <person name="Park M.-K."/>
            <person name="Kim J.-Y."/>
            <person name="Lee Y.-J."/>
            <person name="Yi H."/>
            <person name="Bahn Y.-S."/>
            <person name="Kim J.F."/>
            <person name="Lee D.-W."/>
        </authorList>
    </citation>
    <scope>NUCLEOTIDE SEQUENCE [LARGE SCALE GENOMIC DNA]</scope>
    <source>
        <strain evidence="2 3">ERB 031</strain>
    </source>
</reference>
<feature type="transmembrane region" description="Helical" evidence="1">
    <location>
        <begin position="393"/>
        <end position="417"/>
    </location>
</feature>
<feature type="transmembrane region" description="Helical" evidence="1">
    <location>
        <begin position="7"/>
        <end position="26"/>
    </location>
</feature>
<gene>
    <name evidence="2" type="ORF">HLI_17310</name>
</gene>
<keyword evidence="1" id="KW-0472">Membrane</keyword>
<dbReference type="OrthoDB" id="2444734at2"/>
<protein>
    <submittedName>
        <fullName evidence="2">Uncharacterized protein</fullName>
    </submittedName>
</protein>
<keyword evidence="1" id="KW-1133">Transmembrane helix</keyword>
<dbReference type="Proteomes" id="UP000287756">
    <property type="component" value="Chromosome"/>
</dbReference>